<gene>
    <name evidence="2" type="ORF">GDO81_012470</name>
</gene>
<dbReference type="Proteomes" id="UP000824782">
    <property type="component" value="Unassembled WGS sequence"/>
</dbReference>
<name>A0AAV7BLW8_ENGPU</name>
<feature type="signal peptide" evidence="1">
    <location>
        <begin position="1"/>
        <end position="20"/>
    </location>
</feature>
<accession>A0AAV7BLW8</accession>
<evidence type="ECO:0000256" key="1">
    <source>
        <dbReference type="SAM" id="SignalP"/>
    </source>
</evidence>
<protein>
    <submittedName>
        <fullName evidence="2">Uncharacterized protein</fullName>
    </submittedName>
</protein>
<evidence type="ECO:0000313" key="3">
    <source>
        <dbReference type="Proteomes" id="UP000824782"/>
    </source>
</evidence>
<sequence>MIHGLVFLPVFLTFFSNCVTHDDVSKIKADIDEQSLGNDMKEIDLDGYDNIVTNFPVKSTNVDPDCP</sequence>
<evidence type="ECO:0000313" key="2">
    <source>
        <dbReference type="EMBL" id="KAG8573626.1"/>
    </source>
</evidence>
<feature type="chain" id="PRO_5044012068" evidence="1">
    <location>
        <begin position="21"/>
        <end position="67"/>
    </location>
</feature>
<comment type="caution">
    <text evidence="2">The sequence shown here is derived from an EMBL/GenBank/DDBJ whole genome shotgun (WGS) entry which is preliminary data.</text>
</comment>
<organism evidence="2 3">
    <name type="scientific">Engystomops pustulosus</name>
    <name type="common">Tungara frog</name>
    <name type="synonym">Physalaemus pustulosus</name>
    <dbReference type="NCBI Taxonomy" id="76066"/>
    <lineage>
        <taxon>Eukaryota</taxon>
        <taxon>Metazoa</taxon>
        <taxon>Chordata</taxon>
        <taxon>Craniata</taxon>
        <taxon>Vertebrata</taxon>
        <taxon>Euteleostomi</taxon>
        <taxon>Amphibia</taxon>
        <taxon>Batrachia</taxon>
        <taxon>Anura</taxon>
        <taxon>Neobatrachia</taxon>
        <taxon>Hyloidea</taxon>
        <taxon>Leptodactylidae</taxon>
        <taxon>Leiuperinae</taxon>
        <taxon>Engystomops</taxon>
    </lineage>
</organism>
<keyword evidence="3" id="KW-1185">Reference proteome</keyword>
<dbReference type="EMBL" id="WNYA01000005">
    <property type="protein sequence ID" value="KAG8573626.1"/>
    <property type="molecule type" value="Genomic_DNA"/>
</dbReference>
<proteinExistence type="predicted"/>
<keyword evidence="1" id="KW-0732">Signal</keyword>
<dbReference type="AlphaFoldDB" id="A0AAV7BLW8"/>
<reference evidence="2" key="1">
    <citation type="thesis" date="2020" institute="ProQuest LLC" country="789 East Eisenhower Parkway, Ann Arbor, MI, USA">
        <title>Comparative Genomics and Chromosome Evolution.</title>
        <authorList>
            <person name="Mudd A.B."/>
        </authorList>
    </citation>
    <scope>NUCLEOTIDE SEQUENCE</scope>
    <source>
        <strain evidence="2">237g6f4</strain>
        <tissue evidence="2">Blood</tissue>
    </source>
</reference>